<dbReference type="EMBL" id="CP016809">
    <property type="protein sequence ID" value="ANY75698.1"/>
    <property type="molecule type" value="Genomic_DNA"/>
</dbReference>
<keyword evidence="6 7" id="KW-0472">Membrane</keyword>
<dbReference type="InterPro" id="IPR032808">
    <property type="entry name" value="DoxX"/>
</dbReference>
<feature type="transmembrane region" description="Helical" evidence="7">
    <location>
        <begin position="101"/>
        <end position="124"/>
    </location>
</feature>
<comment type="similarity">
    <text evidence="2">Belongs to the DoxX family.</text>
</comment>
<proteinExistence type="inferred from homology"/>
<feature type="transmembrane region" description="Helical" evidence="7">
    <location>
        <begin position="74"/>
        <end position="95"/>
    </location>
</feature>
<keyword evidence="4 7" id="KW-0812">Transmembrane</keyword>
<dbReference type="PANTHER" id="PTHR33452">
    <property type="entry name" value="OXIDOREDUCTASE CATD-RELATED"/>
    <property type="match status" value="1"/>
</dbReference>
<dbReference type="PANTHER" id="PTHR33452:SF1">
    <property type="entry name" value="INNER MEMBRANE PROTEIN YPHA-RELATED"/>
    <property type="match status" value="1"/>
</dbReference>
<feature type="transmembrane region" description="Helical" evidence="7">
    <location>
        <begin position="7"/>
        <end position="25"/>
    </location>
</feature>
<evidence type="ECO:0000313" key="8">
    <source>
        <dbReference type="EMBL" id="ANY75698.1"/>
    </source>
</evidence>
<organism evidence="8">
    <name type="scientific">Paenibacillus ihbetae</name>
    <dbReference type="NCBI Taxonomy" id="1870820"/>
    <lineage>
        <taxon>Bacteria</taxon>
        <taxon>Bacillati</taxon>
        <taxon>Bacillota</taxon>
        <taxon>Bacilli</taxon>
        <taxon>Bacillales</taxon>
        <taxon>Paenibacillaceae</taxon>
        <taxon>Paenibacillus</taxon>
    </lineage>
</organism>
<evidence type="ECO:0000256" key="6">
    <source>
        <dbReference type="ARBA" id="ARBA00023136"/>
    </source>
</evidence>
<gene>
    <name evidence="8" type="ORF">BBD41_25690</name>
</gene>
<evidence type="ECO:0000256" key="5">
    <source>
        <dbReference type="ARBA" id="ARBA00022989"/>
    </source>
</evidence>
<dbReference type="GO" id="GO:0005886">
    <property type="term" value="C:plasma membrane"/>
    <property type="evidence" value="ECO:0007669"/>
    <property type="project" value="UniProtKB-SubCell"/>
</dbReference>
<sequence length="128" mass="13235">MKSYASAGTLIIRVILGIIFLAHGLDKFGSGIGNIEGFFESLGIPAFMASVVAIIEIVGGIALILGFATRIASVILGIVLIVAIVQAKLGMGFLNGYELDVALLAMAAHLALSGSSLLSVDSLFTKKR</sequence>
<dbReference type="InterPro" id="IPR051907">
    <property type="entry name" value="DoxX-like_oxidoreductase"/>
</dbReference>
<feature type="transmembrane region" description="Helical" evidence="7">
    <location>
        <begin position="45"/>
        <end position="67"/>
    </location>
</feature>
<evidence type="ECO:0000256" key="1">
    <source>
        <dbReference type="ARBA" id="ARBA00004651"/>
    </source>
</evidence>
<evidence type="ECO:0000256" key="4">
    <source>
        <dbReference type="ARBA" id="ARBA00022692"/>
    </source>
</evidence>
<evidence type="ECO:0000256" key="7">
    <source>
        <dbReference type="SAM" id="Phobius"/>
    </source>
</evidence>
<dbReference type="AlphaFoldDB" id="A0A1B2E6V2"/>
<evidence type="ECO:0000256" key="3">
    <source>
        <dbReference type="ARBA" id="ARBA00022475"/>
    </source>
</evidence>
<accession>A0A1B2E6V2</accession>
<dbReference type="Pfam" id="PF07681">
    <property type="entry name" value="DoxX"/>
    <property type="match status" value="1"/>
</dbReference>
<keyword evidence="5 7" id="KW-1133">Transmembrane helix</keyword>
<reference evidence="8" key="1">
    <citation type="submission" date="2016-08" db="EMBL/GenBank/DDBJ databases">
        <title>Complete Genome Seqeunce of Paenibacillus sp. nov. IHBB 9852 from high altitute lake of Indian trans-Himalayas.</title>
        <authorList>
            <person name="Kiran S."/>
            <person name="Swarnkar M.K."/>
            <person name="Rana A."/>
            <person name="Tewari R."/>
            <person name="Gulati A."/>
        </authorList>
    </citation>
    <scope>NUCLEOTIDE SEQUENCE [LARGE SCALE GENOMIC DNA]</scope>
    <source>
        <strain evidence="8">IHBB 9852</strain>
    </source>
</reference>
<comment type="subcellular location">
    <subcellularLocation>
        <location evidence="1">Cell membrane</location>
        <topology evidence="1">Multi-pass membrane protein</topology>
    </subcellularLocation>
</comment>
<dbReference type="RefSeq" id="WP_099479456.1">
    <property type="nucleotide sequence ID" value="NZ_CP016809.1"/>
</dbReference>
<dbReference type="KEGG" id="pib:BBD41_25690"/>
<keyword evidence="3" id="KW-1003">Cell membrane</keyword>
<evidence type="ECO:0000256" key="2">
    <source>
        <dbReference type="ARBA" id="ARBA00006679"/>
    </source>
</evidence>
<name>A0A1B2E6V2_9BACL</name>
<protein>
    <submittedName>
        <fullName evidence="8">Oxidoreductase</fullName>
    </submittedName>
</protein>